<organism evidence="10 11">
    <name type="scientific">Hyaloscypha bicolor E</name>
    <dbReference type="NCBI Taxonomy" id="1095630"/>
    <lineage>
        <taxon>Eukaryota</taxon>
        <taxon>Fungi</taxon>
        <taxon>Dikarya</taxon>
        <taxon>Ascomycota</taxon>
        <taxon>Pezizomycotina</taxon>
        <taxon>Leotiomycetes</taxon>
        <taxon>Helotiales</taxon>
        <taxon>Hyaloscyphaceae</taxon>
        <taxon>Hyaloscypha</taxon>
        <taxon>Hyaloscypha bicolor</taxon>
    </lineage>
</organism>
<proteinExistence type="inferred from homology"/>
<dbReference type="GO" id="GO:0006078">
    <property type="term" value="P:(1-&gt;6)-beta-D-glucan biosynthetic process"/>
    <property type="evidence" value="ECO:0007669"/>
    <property type="project" value="TreeGrafter"/>
</dbReference>
<dbReference type="InterPro" id="IPR013320">
    <property type="entry name" value="ConA-like_dom_sf"/>
</dbReference>
<dbReference type="InterPro" id="IPR005629">
    <property type="entry name" value="Skn1/Kre6/Sbg1"/>
</dbReference>
<gene>
    <name evidence="10" type="ORF">K444DRAFT_637911</name>
</gene>
<keyword evidence="8" id="KW-0961">Cell wall biogenesis/degradation</keyword>
<dbReference type="Gene3D" id="2.60.120.200">
    <property type="match status" value="1"/>
</dbReference>
<dbReference type="OrthoDB" id="412647at2759"/>
<dbReference type="Pfam" id="PF03935">
    <property type="entry name" value="SKN1_KRE6_Sbg1"/>
    <property type="match status" value="1"/>
</dbReference>
<dbReference type="GO" id="GO:0005886">
    <property type="term" value="C:plasma membrane"/>
    <property type="evidence" value="ECO:0007669"/>
    <property type="project" value="TreeGrafter"/>
</dbReference>
<dbReference type="STRING" id="1095630.A0A2J6SIG1"/>
<dbReference type="InterPro" id="IPR000757">
    <property type="entry name" value="Beta-glucanase-like"/>
</dbReference>
<evidence type="ECO:0000313" key="11">
    <source>
        <dbReference type="Proteomes" id="UP000235371"/>
    </source>
</evidence>
<dbReference type="GO" id="GO:0031505">
    <property type="term" value="P:fungal-type cell wall organization"/>
    <property type="evidence" value="ECO:0007669"/>
    <property type="project" value="TreeGrafter"/>
</dbReference>
<dbReference type="PANTHER" id="PTHR31361">
    <property type="entry name" value="BETA-GLUCAN SYNTHESIS-ASSOCIATED PROTEIN KRE6-RELATED"/>
    <property type="match status" value="1"/>
</dbReference>
<evidence type="ECO:0000256" key="6">
    <source>
        <dbReference type="ARBA" id="ARBA00023136"/>
    </source>
</evidence>
<evidence type="ECO:0000256" key="1">
    <source>
        <dbReference type="ARBA" id="ARBA00004606"/>
    </source>
</evidence>
<comment type="similarity">
    <text evidence="2">Belongs to the SKN1/KRE6 family.</text>
</comment>
<dbReference type="GO" id="GO:0005789">
    <property type="term" value="C:endoplasmic reticulum membrane"/>
    <property type="evidence" value="ECO:0007669"/>
    <property type="project" value="TreeGrafter"/>
</dbReference>
<keyword evidence="5" id="KW-1133">Transmembrane helix</keyword>
<comment type="subcellular location">
    <subcellularLocation>
        <location evidence="1">Membrane</location>
        <topology evidence="1">Single-pass type II membrane protein</topology>
    </subcellularLocation>
</comment>
<dbReference type="PROSITE" id="PS51762">
    <property type="entry name" value="GH16_2"/>
    <property type="match status" value="1"/>
</dbReference>
<dbReference type="InParanoid" id="A0A2J6SIG1"/>
<keyword evidence="11" id="KW-1185">Reference proteome</keyword>
<keyword evidence="6" id="KW-0472">Membrane</keyword>
<keyword evidence="4" id="KW-0735">Signal-anchor</keyword>
<accession>A0A2J6SIG1</accession>
<evidence type="ECO:0000256" key="5">
    <source>
        <dbReference type="ARBA" id="ARBA00022989"/>
    </source>
</evidence>
<dbReference type="RefSeq" id="XP_024727459.1">
    <property type="nucleotide sequence ID" value="XM_024884183.1"/>
</dbReference>
<evidence type="ECO:0000256" key="8">
    <source>
        <dbReference type="ARBA" id="ARBA00023316"/>
    </source>
</evidence>
<evidence type="ECO:0000256" key="4">
    <source>
        <dbReference type="ARBA" id="ARBA00022968"/>
    </source>
</evidence>
<evidence type="ECO:0000256" key="7">
    <source>
        <dbReference type="ARBA" id="ARBA00023180"/>
    </source>
</evidence>
<dbReference type="GeneID" id="36592260"/>
<feature type="domain" description="GH16" evidence="9">
    <location>
        <begin position="3"/>
        <end position="214"/>
    </location>
</feature>
<evidence type="ECO:0000259" key="9">
    <source>
        <dbReference type="PROSITE" id="PS51762"/>
    </source>
</evidence>
<name>A0A2J6SIG1_9HELO</name>
<keyword evidence="3" id="KW-0812">Transmembrane</keyword>
<dbReference type="Proteomes" id="UP000235371">
    <property type="component" value="Unassembled WGS sequence"/>
</dbReference>
<sequence length="214" mass="24002">MKSTFDGSTLNLRFSNEFNKDNRTFYPGDNTFWTGANIWYGATQDMEWYDPDTITTGGGTLQLSMDSFYNHNIPFRSGMLNSWNRLCFKGGAFEVSVSLAGPAGVPGLWPDVWTMGNPGRPGYKATTEGVWPYTYNSYDMASPICLAQSSLPALAKGKIIQIQPSVDPTNRIGIITQRFQVAPFDVFWWQNSNFLAIPNYDTSQMNGYTFQSIL</sequence>
<keyword evidence="10" id="KW-0378">Hydrolase</keyword>
<dbReference type="PANTHER" id="PTHR31361:SF14">
    <property type="entry name" value="GH16 DOMAIN-CONTAINING PROTEIN"/>
    <property type="match status" value="1"/>
</dbReference>
<evidence type="ECO:0000313" key="10">
    <source>
        <dbReference type="EMBL" id="PMD50555.1"/>
    </source>
</evidence>
<evidence type="ECO:0000256" key="3">
    <source>
        <dbReference type="ARBA" id="ARBA00022692"/>
    </source>
</evidence>
<dbReference type="EMBL" id="KZ613913">
    <property type="protein sequence ID" value="PMD50555.1"/>
    <property type="molecule type" value="Genomic_DNA"/>
</dbReference>
<dbReference type="SUPFAM" id="SSF49899">
    <property type="entry name" value="Concanavalin A-like lectins/glucanases"/>
    <property type="match status" value="1"/>
</dbReference>
<keyword evidence="7" id="KW-0325">Glycoprotein</keyword>
<protein>
    <submittedName>
        <fullName evidence="10">Glycoside hydrolase family 16 protein</fullName>
    </submittedName>
</protein>
<evidence type="ECO:0000256" key="2">
    <source>
        <dbReference type="ARBA" id="ARBA00010962"/>
    </source>
</evidence>
<reference evidence="10 11" key="1">
    <citation type="submission" date="2016-04" db="EMBL/GenBank/DDBJ databases">
        <title>A degradative enzymes factory behind the ericoid mycorrhizal symbiosis.</title>
        <authorList>
            <consortium name="DOE Joint Genome Institute"/>
            <person name="Martino E."/>
            <person name="Morin E."/>
            <person name="Grelet G."/>
            <person name="Kuo A."/>
            <person name="Kohler A."/>
            <person name="Daghino S."/>
            <person name="Barry K."/>
            <person name="Choi C."/>
            <person name="Cichocki N."/>
            <person name="Clum A."/>
            <person name="Copeland A."/>
            <person name="Hainaut M."/>
            <person name="Haridas S."/>
            <person name="Labutti K."/>
            <person name="Lindquist E."/>
            <person name="Lipzen A."/>
            <person name="Khouja H.-R."/>
            <person name="Murat C."/>
            <person name="Ohm R."/>
            <person name="Olson A."/>
            <person name="Spatafora J."/>
            <person name="Veneault-Fourrey C."/>
            <person name="Henrissat B."/>
            <person name="Grigoriev I."/>
            <person name="Martin F."/>
            <person name="Perotto S."/>
        </authorList>
    </citation>
    <scope>NUCLEOTIDE SEQUENCE [LARGE SCALE GENOMIC DNA]</scope>
    <source>
        <strain evidence="10 11">E</strain>
    </source>
</reference>
<dbReference type="AlphaFoldDB" id="A0A2J6SIG1"/>
<dbReference type="GO" id="GO:0015926">
    <property type="term" value="F:glucosidase activity"/>
    <property type="evidence" value="ECO:0007669"/>
    <property type="project" value="TreeGrafter"/>
</dbReference>